<feature type="transmembrane region" description="Helical" evidence="2">
    <location>
        <begin position="20"/>
        <end position="41"/>
    </location>
</feature>
<dbReference type="EMBL" id="CP109535">
    <property type="protein sequence ID" value="WTY97371.1"/>
    <property type="molecule type" value="Genomic_DNA"/>
</dbReference>
<evidence type="ECO:0000256" key="1">
    <source>
        <dbReference type="SAM" id="MobiDB-lite"/>
    </source>
</evidence>
<keyword evidence="2" id="KW-1133">Transmembrane helix</keyword>
<feature type="transmembrane region" description="Helical" evidence="2">
    <location>
        <begin position="90"/>
        <end position="106"/>
    </location>
</feature>
<accession>A0AAU3GW34</accession>
<sequence>MHGYGYPPERRPSSSTLVTLRVVFASLTVLSCGFLAWAAMLRLAIVTRRQRDWWLFGLVLALNIGLMGYVGSLPDEGEMMKDSEETLSGLWMFLVVAGTVAYYLYADIRHFARPRGLPPGPPRGPSVGPQAGPQVNPYAGGPYGAGQPGATPAFPSTPSPRSPSYGYPPAPQPGSAPTPPASASPTPPVTPADGPRTGPQRLDQVRAELDELSDYLRKEGDGK</sequence>
<evidence type="ECO:0000256" key="2">
    <source>
        <dbReference type="SAM" id="Phobius"/>
    </source>
</evidence>
<name>A0AAU3GW34_9ACTN</name>
<feature type="region of interest" description="Disordered" evidence="1">
    <location>
        <begin position="116"/>
        <end position="203"/>
    </location>
</feature>
<organism evidence="3">
    <name type="scientific">Streptomyces sp. NBC_01401</name>
    <dbReference type="NCBI Taxonomy" id="2903854"/>
    <lineage>
        <taxon>Bacteria</taxon>
        <taxon>Bacillati</taxon>
        <taxon>Actinomycetota</taxon>
        <taxon>Actinomycetes</taxon>
        <taxon>Kitasatosporales</taxon>
        <taxon>Streptomycetaceae</taxon>
        <taxon>Streptomyces</taxon>
    </lineage>
</organism>
<evidence type="ECO:0008006" key="4">
    <source>
        <dbReference type="Google" id="ProtNLM"/>
    </source>
</evidence>
<keyword evidence="2" id="KW-0812">Transmembrane</keyword>
<dbReference type="AlphaFoldDB" id="A0AAU3GW34"/>
<reference evidence="3" key="1">
    <citation type="submission" date="2022-10" db="EMBL/GenBank/DDBJ databases">
        <title>The complete genomes of actinobacterial strains from the NBC collection.</title>
        <authorList>
            <person name="Joergensen T.S."/>
            <person name="Alvarez Arevalo M."/>
            <person name="Sterndorff E.B."/>
            <person name="Faurdal D."/>
            <person name="Vuksanovic O."/>
            <person name="Mourched A.-S."/>
            <person name="Charusanti P."/>
            <person name="Shaw S."/>
            <person name="Blin K."/>
            <person name="Weber T."/>
        </authorList>
    </citation>
    <scope>NUCLEOTIDE SEQUENCE</scope>
    <source>
        <strain evidence="3">NBC_01401</strain>
    </source>
</reference>
<proteinExistence type="predicted"/>
<keyword evidence="2" id="KW-0472">Membrane</keyword>
<evidence type="ECO:0000313" key="3">
    <source>
        <dbReference type="EMBL" id="WTY97371.1"/>
    </source>
</evidence>
<gene>
    <name evidence="3" type="ORF">OG626_21980</name>
</gene>
<protein>
    <recommendedName>
        <fullName evidence="4">Integral membrane protein</fullName>
    </recommendedName>
</protein>
<feature type="transmembrane region" description="Helical" evidence="2">
    <location>
        <begin position="53"/>
        <end position="70"/>
    </location>
</feature>
<feature type="compositionally biased region" description="Pro residues" evidence="1">
    <location>
        <begin position="155"/>
        <end position="190"/>
    </location>
</feature>